<name>A0ABS4QUE0_9HYPH</name>
<dbReference type="InterPro" id="IPR036188">
    <property type="entry name" value="FAD/NAD-bd_sf"/>
</dbReference>
<dbReference type="Proteomes" id="UP000730739">
    <property type="component" value="Unassembled WGS sequence"/>
</dbReference>
<protein>
    <submittedName>
        <fullName evidence="7">L-2-hydroxyglutarate oxidase</fullName>
        <ecNumber evidence="7">1.1.3.-</ecNumber>
    </submittedName>
</protein>
<evidence type="ECO:0000313" key="7">
    <source>
        <dbReference type="EMBL" id="MBP2234094.1"/>
    </source>
</evidence>
<evidence type="ECO:0000313" key="8">
    <source>
        <dbReference type="Proteomes" id="UP000730739"/>
    </source>
</evidence>
<dbReference type="SUPFAM" id="SSF51905">
    <property type="entry name" value="FAD/NAD(P)-binding domain"/>
    <property type="match status" value="1"/>
</dbReference>
<reference evidence="7 8" key="1">
    <citation type="submission" date="2021-03" db="EMBL/GenBank/DDBJ databases">
        <title>Genomic Encyclopedia of Type Strains, Phase IV (KMG-IV): sequencing the most valuable type-strain genomes for metagenomic binning, comparative biology and taxonomic classification.</title>
        <authorList>
            <person name="Goeker M."/>
        </authorList>
    </citation>
    <scope>NUCLEOTIDE SEQUENCE [LARGE SCALE GENOMIC DNA]</scope>
    <source>
        <strain evidence="7 8">DSM 13372</strain>
    </source>
</reference>
<dbReference type="EMBL" id="JAGILA010000001">
    <property type="protein sequence ID" value="MBP2234094.1"/>
    <property type="molecule type" value="Genomic_DNA"/>
</dbReference>
<keyword evidence="4 7" id="KW-0560">Oxidoreductase</keyword>
<comment type="caution">
    <text evidence="7">The sequence shown here is derived from an EMBL/GenBank/DDBJ whole genome shotgun (WGS) entry which is preliminary data.</text>
</comment>
<evidence type="ECO:0000256" key="5">
    <source>
        <dbReference type="ARBA" id="ARBA00037941"/>
    </source>
</evidence>
<dbReference type="RefSeq" id="WP_209600367.1">
    <property type="nucleotide sequence ID" value="NZ_JAGILA010000001.1"/>
</dbReference>
<keyword evidence="2" id="KW-0285">Flavoprotein</keyword>
<evidence type="ECO:0000256" key="1">
    <source>
        <dbReference type="ARBA" id="ARBA00001974"/>
    </source>
</evidence>
<keyword evidence="8" id="KW-1185">Reference proteome</keyword>
<dbReference type="InterPro" id="IPR006076">
    <property type="entry name" value="FAD-dep_OxRdtase"/>
</dbReference>
<evidence type="ECO:0000256" key="2">
    <source>
        <dbReference type="ARBA" id="ARBA00022630"/>
    </source>
</evidence>
<keyword evidence="3" id="KW-0274">FAD</keyword>
<comment type="similarity">
    <text evidence="5">Belongs to the L2HGDH family.</text>
</comment>
<evidence type="ECO:0000256" key="3">
    <source>
        <dbReference type="ARBA" id="ARBA00022827"/>
    </source>
</evidence>
<feature type="domain" description="FAD dependent oxidoreductase" evidence="6">
    <location>
        <begin position="7"/>
        <end position="395"/>
    </location>
</feature>
<dbReference type="Gene3D" id="3.50.50.60">
    <property type="entry name" value="FAD/NAD(P)-binding domain"/>
    <property type="match status" value="1"/>
</dbReference>
<gene>
    <name evidence="7" type="ORF">J2Z31_000584</name>
</gene>
<comment type="cofactor">
    <cofactor evidence="1">
        <name>FAD</name>
        <dbReference type="ChEBI" id="CHEBI:57692"/>
    </cofactor>
</comment>
<accession>A0ABS4QUE0</accession>
<dbReference type="Pfam" id="PF01266">
    <property type="entry name" value="DAO"/>
    <property type="match status" value="1"/>
</dbReference>
<sequence>MAGLDYDYCIIGGGIVGLATAMAVQRREPGARLILLEKEQAPAMHQTGHNSGVIHAGVYYQPGSLKARLCREGAEATKAFCRQKSIRFEECGKLLVATDALEMQRMVDLAARAERNEIRFEPLSRDRLKAREPEIAGLGALFVPATGIVDYAQVCRAMAEEVRAAGGILQFGATVSAIHEEDAAVVVQAGEHVVRAGRLVACAGLQSDRLARLAGLAINHRIVPFRGEYYTLPKSRSDIVRHLIYPIPDPDLPFLGVHLTRMIDGSVTVGPNAVLGFAREGYRKGSVNLPDVTEMIRFPGFWSVLRRNWRSGLDEMLGSLSRRRYLEKCRKYCPSLTLADLGRPGAGIRAQAVLRDGTLVHDFLFIGTERMLHVCNAPSPAATSAIPIANMIVDRLFEGRFKAA</sequence>
<dbReference type="PANTHER" id="PTHR43104">
    <property type="entry name" value="L-2-HYDROXYGLUTARATE DEHYDROGENASE, MITOCHONDRIAL"/>
    <property type="match status" value="1"/>
</dbReference>
<dbReference type="Gene3D" id="3.30.9.10">
    <property type="entry name" value="D-Amino Acid Oxidase, subunit A, domain 2"/>
    <property type="match status" value="1"/>
</dbReference>
<evidence type="ECO:0000256" key="4">
    <source>
        <dbReference type="ARBA" id="ARBA00023002"/>
    </source>
</evidence>
<dbReference type="NCBIfam" id="NF008726">
    <property type="entry name" value="PRK11728.1"/>
    <property type="match status" value="1"/>
</dbReference>
<proteinExistence type="inferred from homology"/>
<dbReference type="GO" id="GO:0016491">
    <property type="term" value="F:oxidoreductase activity"/>
    <property type="evidence" value="ECO:0007669"/>
    <property type="project" value="UniProtKB-KW"/>
</dbReference>
<evidence type="ECO:0000259" key="6">
    <source>
        <dbReference type="Pfam" id="PF01266"/>
    </source>
</evidence>
<organism evidence="7 8">
    <name type="scientific">Sinorhizobium kostiense</name>
    <dbReference type="NCBI Taxonomy" id="76747"/>
    <lineage>
        <taxon>Bacteria</taxon>
        <taxon>Pseudomonadati</taxon>
        <taxon>Pseudomonadota</taxon>
        <taxon>Alphaproteobacteria</taxon>
        <taxon>Hyphomicrobiales</taxon>
        <taxon>Rhizobiaceae</taxon>
        <taxon>Sinorhizobium/Ensifer group</taxon>
        <taxon>Sinorhizobium</taxon>
    </lineage>
</organism>
<dbReference type="EC" id="1.1.3.-" evidence="7"/>
<dbReference type="PANTHER" id="PTHR43104:SF2">
    <property type="entry name" value="L-2-HYDROXYGLUTARATE DEHYDROGENASE, MITOCHONDRIAL"/>
    <property type="match status" value="1"/>
</dbReference>